<dbReference type="EMBL" id="BMOS01000010">
    <property type="protein sequence ID" value="GGN57358.1"/>
    <property type="molecule type" value="Genomic_DNA"/>
</dbReference>
<evidence type="ECO:0000313" key="3">
    <source>
        <dbReference type="Proteomes" id="UP000624041"/>
    </source>
</evidence>
<sequence length="66" mass="7876">MEAWNYWRVIKTLERFNSVQLNTVLNRLEQEIETLEQSITSLHEQIASTNSSISALKERREELRNQ</sequence>
<reference evidence="2" key="1">
    <citation type="journal article" date="2014" name="Int. J. Syst. Evol. Microbiol.">
        <title>Complete genome sequence of Corynebacterium casei LMG S-19264T (=DSM 44701T), isolated from a smear-ripened cheese.</title>
        <authorList>
            <consortium name="US DOE Joint Genome Institute (JGI-PGF)"/>
            <person name="Walter F."/>
            <person name="Albersmeier A."/>
            <person name="Kalinowski J."/>
            <person name="Ruckert C."/>
        </authorList>
    </citation>
    <scope>NUCLEOTIDE SEQUENCE</scope>
    <source>
        <strain evidence="2">JCM 17251</strain>
    </source>
</reference>
<organism evidence="2 3">
    <name type="scientific">Oceanobacillus indicireducens</name>
    <dbReference type="NCBI Taxonomy" id="1004261"/>
    <lineage>
        <taxon>Bacteria</taxon>
        <taxon>Bacillati</taxon>
        <taxon>Bacillota</taxon>
        <taxon>Bacilli</taxon>
        <taxon>Bacillales</taxon>
        <taxon>Bacillaceae</taxon>
        <taxon>Oceanobacillus</taxon>
    </lineage>
</organism>
<proteinExistence type="predicted"/>
<dbReference type="SUPFAM" id="SSF46579">
    <property type="entry name" value="Prefoldin"/>
    <property type="match status" value="1"/>
</dbReference>
<reference evidence="2" key="2">
    <citation type="submission" date="2020-09" db="EMBL/GenBank/DDBJ databases">
        <authorList>
            <person name="Sun Q."/>
            <person name="Ohkuma M."/>
        </authorList>
    </citation>
    <scope>NUCLEOTIDE SEQUENCE</scope>
    <source>
        <strain evidence="2">JCM 17251</strain>
    </source>
</reference>
<dbReference type="AlphaFoldDB" id="A0A917XXF7"/>
<keyword evidence="3" id="KW-1185">Reference proteome</keyword>
<protein>
    <submittedName>
        <fullName evidence="2">Uncharacterized protein</fullName>
    </submittedName>
</protein>
<dbReference type="Gene3D" id="1.20.5.340">
    <property type="match status" value="1"/>
</dbReference>
<name>A0A917XXF7_9BACI</name>
<keyword evidence="1" id="KW-0175">Coiled coil</keyword>
<feature type="coiled-coil region" evidence="1">
    <location>
        <begin position="18"/>
        <end position="66"/>
    </location>
</feature>
<comment type="caution">
    <text evidence="2">The sequence shown here is derived from an EMBL/GenBank/DDBJ whole genome shotgun (WGS) entry which is preliminary data.</text>
</comment>
<evidence type="ECO:0000256" key="1">
    <source>
        <dbReference type="SAM" id="Coils"/>
    </source>
</evidence>
<evidence type="ECO:0000313" key="2">
    <source>
        <dbReference type="EMBL" id="GGN57358.1"/>
    </source>
</evidence>
<gene>
    <name evidence="2" type="ORF">GCM10007971_18240</name>
</gene>
<accession>A0A917XXF7</accession>
<dbReference type="Proteomes" id="UP000624041">
    <property type="component" value="Unassembled WGS sequence"/>
</dbReference>